<comment type="caution">
    <text evidence="5">The sequence shown here is derived from an EMBL/GenBank/DDBJ whole genome shotgun (WGS) entry which is preliminary data.</text>
</comment>
<evidence type="ECO:0000313" key="5">
    <source>
        <dbReference type="EMBL" id="GGZ81872.1"/>
    </source>
</evidence>
<protein>
    <submittedName>
        <fullName evidence="5">ABC transporter ATP-binding protein</fullName>
    </submittedName>
</protein>
<dbReference type="InterPro" id="IPR003593">
    <property type="entry name" value="AAA+_ATPase"/>
</dbReference>
<evidence type="ECO:0000256" key="1">
    <source>
        <dbReference type="ARBA" id="ARBA00022741"/>
    </source>
</evidence>
<evidence type="ECO:0000256" key="2">
    <source>
        <dbReference type="ARBA" id="ARBA00022840"/>
    </source>
</evidence>
<dbReference type="RefSeq" id="WP_191867286.1">
    <property type="nucleotide sequence ID" value="NZ_BMZC01000019.1"/>
</dbReference>
<dbReference type="InterPro" id="IPR022467">
    <property type="entry name" value="ABC_transprt_ATP-bd_su_PQQ"/>
</dbReference>
<evidence type="ECO:0000313" key="6">
    <source>
        <dbReference type="Proteomes" id="UP000622604"/>
    </source>
</evidence>
<accession>A0A8H9IH70</accession>
<dbReference type="NCBIfam" id="TIGR03864">
    <property type="entry name" value="PQQ_ABC_ATP"/>
    <property type="match status" value="1"/>
</dbReference>
<evidence type="ECO:0000256" key="3">
    <source>
        <dbReference type="SAM" id="MobiDB-lite"/>
    </source>
</evidence>
<feature type="domain" description="ABC transporter" evidence="4">
    <location>
        <begin position="31"/>
        <end position="280"/>
    </location>
</feature>
<dbReference type="SUPFAM" id="SSF52540">
    <property type="entry name" value="P-loop containing nucleoside triphosphate hydrolases"/>
    <property type="match status" value="1"/>
</dbReference>
<dbReference type="InterPro" id="IPR027417">
    <property type="entry name" value="P-loop_NTPase"/>
</dbReference>
<evidence type="ECO:0000259" key="4">
    <source>
        <dbReference type="PROSITE" id="PS50893"/>
    </source>
</evidence>
<dbReference type="PANTHER" id="PTHR43582">
    <property type="entry name" value="LINEARMYCIN RESISTANCE ATP-BINDING PROTEIN LNRL"/>
    <property type="match status" value="1"/>
</dbReference>
<reference evidence="5" key="1">
    <citation type="journal article" date="2014" name="Int. J. Syst. Evol. Microbiol.">
        <title>Complete genome sequence of Corynebacterium casei LMG S-19264T (=DSM 44701T), isolated from a smear-ripened cheese.</title>
        <authorList>
            <consortium name="US DOE Joint Genome Institute (JGI-PGF)"/>
            <person name="Walter F."/>
            <person name="Albersmeier A."/>
            <person name="Kalinowski J."/>
            <person name="Ruckert C."/>
        </authorList>
    </citation>
    <scope>NUCLEOTIDE SEQUENCE</scope>
    <source>
        <strain evidence="5">KCTC 32337</strain>
    </source>
</reference>
<dbReference type="Gene3D" id="3.40.50.300">
    <property type="entry name" value="P-loop containing nucleotide triphosphate hydrolases"/>
    <property type="match status" value="1"/>
</dbReference>
<dbReference type="PROSITE" id="PS50893">
    <property type="entry name" value="ABC_TRANSPORTER_2"/>
    <property type="match status" value="1"/>
</dbReference>
<dbReference type="AlphaFoldDB" id="A0A8H9IH70"/>
<gene>
    <name evidence="5" type="ORF">GCM10011274_44590</name>
</gene>
<dbReference type="GO" id="GO:0005524">
    <property type="term" value="F:ATP binding"/>
    <property type="evidence" value="ECO:0007669"/>
    <property type="project" value="UniProtKB-KW"/>
</dbReference>
<dbReference type="PANTHER" id="PTHR43582:SF5">
    <property type="entry name" value="ABC TRANSPORTER"/>
    <property type="match status" value="1"/>
</dbReference>
<proteinExistence type="predicted"/>
<dbReference type="GO" id="GO:0016887">
    <property type="term" value="F:ATP hydrolysis activity"/>
    <property type="evidence" value="ECO:0007669"/>
    <property type="project" value="InterPro"/>
</dbReference>
<reference evidence="5" key="2">
    <citation type="submission" date="2020-09" db="EMBL/GenBank/DDBJ databases">
        <authorList>
            <person name="Sun Q."/>
            <person name="Kim S."/>
        </authorList>
    </citation>
    <scope>NUCLEOTIDE SEQUENCE</scope>
    <source>
        <strain evidence="5">KCTC 32337</strain>
    </source>
</reference>
<dbReference type="InterPro" id="IPR003439">
    <property type="entry name" value="ABC_transporter-like_ATP-bd"/>
</dbReference>
<organism evidence="5 6">
    <name type="scientific">Paraglaciecola chathamensis</name>
    <dbReference type="NCBI Taxonomy" id="368405"/>
    <lineage>
        <taxon>Bacteria</taxon>
        <taxon>Pseudomonadati</taxon>
        <taxon>Pseudomonadota</taxon>
        <taxon>Gammaproteobacteria</taxon>
        <taxon>Alteromonadales</taxon>
        <taxon>Alteromonadaceae</taxon>
        <taxon>Paraglaciecola</taxon>
    </lineage>
</organism>
<name>A0A8H9IH70_9ALTE</name>
<keyword evidence="2 5" id="KW-0067">ATP-binding</keyword>
<dbReference type="SMART" id="SM00382">
    <property type="entry name" value="AAA"/>
    <property type="match status" value="1"/>
</dbReference>
<dbReference type="EMBL" id="BMZC01000019">
    <property type="protein sequence ID" value="GGZ81872.1"/>
    <property type="molecule type" value="Genomic_DNA"/>
</dbReference>
<keyword evidence="1" id="KW-0547">Nucleotide-binding</keyword>
<dbReference type="Pfam" id="PF00005">
    <property type="entry name" value="ABC_tran"/>
    <property type="match status" value="1"/>
</dbReference>
<dbReference type="Proteomes" id="UP000622604">
    <property type="component" value="Unassembled WGS sequence"/>
</dbReference>
<feature type="region of interest" description="Disordered" evidence="3">
    <location>
        <begin position="1"/>
        <end position="26"/>
    </location>
</feature>
<sequence length="290" mass="31807">MSESIGENRNQASHNMSDGRSSNQYGNSAGIEVRNLSYHYGKMQALDAVSLTLSNGINMLLGPNGAGKSTLFSLLTGLKTTPRHNVKSVRIKTSTKGAAPKPTCEISVRGVNLQNTRTDIMRSMGVVFQQSTLDLDLTVQQNLLYHASLHGISPKTALRNIEDVLLTLSLNNKLNAKVRRLNGGHRRRVELARALLHKPSVLLLDEPTVGLDIESRALIIKHVRTLTEREGLCVLWATHLMDEVISADNLIVLYAGQVKAQGISHKLCAHYQVGSVAELYRQLTANMEAL</sequence>